<feature type="binding site" evidence="9">
    <location>
        <position position="203"/>
    </location>
    <ligand>
        <name>substrate</name>
    </ligand>
</feature>
<evidence type="ECO:0000256" key="10">
    <source>
        <dbReference type="PIRSR" id="PIRSR500134-3"/>
    </source>
</evidence>
<feature type="binding site" evidence="10">
    <location>
        <position position="326"/>
    </location>
    <ligand>
        <name>NAD(+)</name>
        <dbReference type="ChEBI" id="CHEBI:57540"/>
    </ligand>
</feature>
<gene>
    <name evidence="12" type="ORF">GLW04_06325</name>
</gene>
<dbReference type="EC" id="1.1.1.22" evidence="3 7"/>
<feature type="domain" description="UDP-glucose/GDP-mannose dehydrogenase C-terminal" evidence="11">
    <location>
        <begin position="312"/>
        <end position="412"/>
    </location>
</feature>
<dbReference type="SUPFAM" id="SSF52413">
    <property type="entry name" value="UDP-glucose/GDP-mannose dehydrogenase C-terminal domain"/>
    <property type="match status" value="1"/>
</dbReference>
<dbReference type="InterPro" id="IPR014027">
    <property type="entry name" value="UDP-Glc/GDP-Man_DH_C"/>
</dbReference>
<accession>A0A845DPF9</accession>
<dbReference type="InterPro" id="IPR008927">
    <property type="entry name" value="6-PGluconate_DH-like_C_sf"/>
</dbReference>
<feature type="binding site" evidence="9">
    <location>
        <begin position="248"/>
        <end position="252"/>
    </location>
    <ligand>
        <name>substrate</name>
    </ligand>
</feature>
<dbReference type="InterPro" id="IPR036291">
    <property type="entry name" value="NAD(P)-bd_dom_sf"/>
</dbReference>
<evidence type="ECO:0000256" key="7">
    <source>
        <dbReference type="PIRNR" id="PIRNR000124"/>
    </source>
</evidence>
<dbReference type="InterPro" id="IPR017476">
    <property type="entry name" value="UDP-Glc/GDP-Man"/>
</dbReference>
<dbReference type="GO" id="GO:0003979">
    <property type="term" value="F:UDP-glucose 6-dehydrogenase activity"/>
    <property type="evidence" value="ECO:0007669"/>
    <property type="project" value="UniProtKB-EC"/>
</dbReference>
<dbReference type="Proteomes" id="UP000460949">
    <property type="component" value="Unassembled WGS sequence"/>
</dbReference>
<protein>
    <recommendedName>
        <fullName evidence="3 7">UDP-glucose 6-dehydrogenase</fullName>
        <ecNumber evidence="3 7">1.1.1.22</ecNumber>
    </recommendedName>
</protein>
<feature type="active site" description="Nucleophile" evidence="8">
    <location>
        <position position="259"/>
    </location>
</feature>
<reference evidence="12 13" key="1">
    <citation type="submission" date="2019-11" db="EMBL/GenBank/DDBJ databases">
        <title>Genome sequences of 17 halophilic strains isolated from different environments.</title>
        <authorList>
            <person name="Furrow R.E."/>
        </authorList>
    </citation>
    <scope>NUCLEOTIDE SEQUENCE [LARGE SCALE GENOMIC DNA]</scope>
    <source>
        <strain evidence="12 13">22511_23_Filter</strain>
    </source>
</reference>
<keyword evidence="4 7" id="KW-0560">Oxidoreductase</keyword>
<dbReference type="Gene3D" id="3.40.50.720">
    <property type="entry name" value="NAD(P)-binding Rossmann-like Domain"/>
    <property type="match status" value="2"/>
</dbReference>
<dbReference type="GO" id="GO:0006065">
    <property type="term" value="P:UDP-glucuronate biosynthetic process"/>
    <property type="evidence" value="ECO:0007669"/>
    <property type="project" value="UniProtKB-UniPathway"/>
</dbReference>
<dbReference type="NCBIfam" id="TIGR03026">
    <property type="entry name" value="NDP-sugDHase"/>
    <property type="match status" value="1"/>
</dbReference>
<feature type="binding site" evidence="9">
    <location>
        <position position="256"/>
    </location>
    <ligand>
        <name>substrate</name>
    </ligand>
</feature>
<feature type="binding site" evidence="10">
    <location>
        <position position="154"/>
    </location>
    <ligand>
        <name>NAD(+)</name>
        <dbReference type="ChEBI" id="CHEBI:57540"/>
    </ligand>
</feature>
<dbReference type="GO" id="GO:0000271">
    <property type="term" value="P:polysaccharide biosynthetic process"/>
    <property type="evidence" value="ECO:0007669"/>
    <property type="project" value="InterPro"/>
</dbReference>
<evidence type="ECO:0000256" key="1">
    <source>
        <dbReference type="ARBA" id="ARBA00004701"/>
    </source>
</evidence>
<proteinExistence type="inferred from homology"/>
<comment type="pathway">
    <text evidence="1">Nucleotide-sugar biosynthesis; UDP-alpha-D-glucuronate biosynthesis; UDP-alpha-D-glucuronate from UDP-alpha-D-glucose: step 1/1.</text>
</comment>
<dbReference type="PIRSF" id="PIRSF500134">
    <property type="entry name" value="UDPglc_DH_bac"/>
    <property type="match status" value="1"/>
</dbReference>
<comment type="caution">
    <text evidence="12">The sequence shown here is derived from an EMBL/GenBank/DDBJ whole genome shotgun (WGS) entry which is preliminary data.</text>
</comment>
<feature type="binding site" evidence="10">
    <location>
        <position position="122"/>
    </location>
    <ligand>
        <name>NAD(+)</name>
        <dbReference type="ChEBI" id="CHEBI:57540"/>
    </ligand>
</feature>
<dbReference type="EMBL" id="WMET01000001">
    <property type="protein sequence ID" value="MYL19501.1"/>
    <property type="molecule type" value="Genomic_DNA"/>
</dbReference>
<comment type="similarity">
    <text evidence="2 7">Belongs to the UDP-glucose/GDP-mannose dehydrogenase family.</text>
</comment>
<evidence type="ECO:0000256" key="6">
    <source>
        <dbReference type="ARBA" id="ARBA00047473"/>
    </source>
</evidence>
<dbReference type="PIRSF" id="PIRSF000124">
    <property type="entry name" value="UDPglc_GDPman_dh"/>
    <property type="match status" value="1"/>
</dbReference>
<dbReference type="GO" id="GO:0051287">
    <property type="term" value="F:NAD binding"/>
    <property type="evidence" value="ECO:0007669"/>
    <property type="project" value="InterPro"/>
</dbReference>
<dbReference type="AlphaFoldDB" id="A0A845DPF9"/>
<sequence length="433" mass="47091">MNKLAVIGAGYVGLVTGICLASCGHDVTCMDIDECKIDQLKAGRLPLFEPGLQELHDTNTATGRLSFTTNPEKAVQHAEGVFIAVGTPPRKDGGADLSYIHNAIQSIAPFLQKDSVIIMKSTVPVGTHADVKKLLDRTAGHPVRLVSNPEFLREGSAVNDFFYSDRIVIGSNDPSPASFVEQLYHSIPSPVIHTDPQTAEMIKYSSNAFLAAKISFINEMAALCEAEGADISMVAAGMGMDKRIGEHFLKAGIGYGGSCFPKDTTALLYSAAQQNITVPLLSSIHEVNRRQPRVFIKKVLDRFGSIEGKKAAVLGLTFKPNTDDLRRSPSREIINLLVEEGAMVTGYDPVVSVSGKRVWQIPLAQTMEEALTGADLAVICTEWKEIIDFPLHCYPLYMKEANIFDGRNCYPVSQARGLPLFYSSVGRPVYKGI</sequence>
<dbReference type="InterPro" id="IPR036220">
    <property type="entry name" value="UDP-Glc/GDP-Man_DH_C_sf"/>
</dbReference>
<evidence type="ECO:0000313" key="12">
    <source>
        <dbReference type="EMBL" id="MYL19501.1"/>
    </source>
</evidence>
<comment type="catalytic activity">
    <reaction evidence="6 7">
        <text>UDP-alpha-D-glucose + 2 NAD(+) + H2O = UDP-alpha-D-glucuronate + 2 NADH + 3 H(+)</text>
        <dbReference type="Rhea" id="RHEA:23596"/>
        <dbReference type="ChEBI" id="CHEBI:15377"/>
        <dbReference type="ChEBI" id="CHEBI:15378"/>
        <dbReference type="ChEBI" id="CHEBI:57540"/>
        <dbReference type="ChEBI" id="CHEBI:57945"/>
        <dbReference type="ChEBI" id="CHEBI:58052"/>
        <dbReference type="ChEBI" id="CHEBI:58885"/>
        <dbReference type="EC" id="1.1.1.22"/>
    </reaction>
</comment>
<dbReference type="InterPro" id="IPR001732">
    <property type="entry name" value="UDP-Glc/GDP-Man_DH_N"/>
</dbReference>
<dbReference type="PANTHER" id="PTHR43750">
    <property type="entry name" value="UDP-GLUCOSE 6-DEHYDROGENASE TUAD"/>
    <property type="match status" value="1"/>
</dbReference>
<dbReference type="SUPFAM" id="SSF48179">
    <property type="entry name" value="6-phosphogluconate dehydrogenase C-terminal domain-like"/>
    <property type="match status" value="1"/>
</dbReference>
<dbReference type="RefSeq" id="WP_160835881.1">
    <property type="nucleotide sequence ID" value="NZ_WMET01000001.1"/>
</dbReference>
<dbReference type="InterPro" id="IPR014026">
    <property type="entry name" value="UDP-Glc/GDP-Man_DH_dimer"/>
</dbReference>
<evidence type="ECO:0000256" key="9">
    <source>
        <dbReference type="PIRSR" id="PIRSR500134-2"/>
    </source>
</evidence>
<dbReference type="Pfam" id="PF00984">
    <property type="entry name" value="UDPG_MGDP_dh"/>
    <property type="match status" value="1"/>
</dbReference>
<evidence type="ECO:0000259" key="11">
    <source>
        <dbReference type="SMART" id="SM00984"/>
    </source>
</evidence>
<keyword evidence="5 7" id="KW-0520">NAD</keyword>
<feature type="binding site" evidence="10">
    <location>
        <position position="262"/>
    </location>
    <ligand>
        <name>NAD(+)</name>
        <dbReference type="ChEBI" id="CHEBI:57540"/>
    </ligand>
</feature>
<dbReference type="Gene3D" id="1.20.5.100">
    <property type="entry name" value="Cytochrome c1, transmembrane anchor, C-terminal"/>
    <property type="match status" value="1"/>
</dbReference>
<dbReference type="SUPFAM" id="SSF51735">
    <property type="entry name" value="NAD(P)-binding Rossmann-fold domains"/>
    <property type="match status" value="1"/>
</dbReference>
<dbReference type="SMART" id="SM00984">
    <property type="entry name" value="UDPG_MGDP_dh_C"/>
    <property type="match status" value="1"/>
</dbReference>
<feature type="binding site" evidence="10">
    <location>
        <position position="31"/>
    </location>
    <ligand>
        <name>NAD(+)</name>
        <dbReference type="ChEBI" id="CHEBI:57540"/>
    </ligand>
</feature>
<dbReference type="Pfam" id="PF03720">
    <property type="entry name" value="UDPG_MGDP_dh_C"/>
    <property type="match status" value="1"/>
</dbReference>
<evidence type="ECO:0000256" key="3">
    <source>
        <dbReference type="ARBA" id="ARBA00012954"/>
    </source>
</evidence>
<feature type="binding site" evidence="9">
    <location>
        <position position="319"/>
    </location>
    <ligand>
        <name>substrate</name>
    </ligand>
</feature>
<dbReference type="PANTHER" id="PTHR43750:SF4">
    <property type="entry name" value="UDP-GLUCOSE 6-DEHYDROGENASE YWQF"/>
    <property type="match status" value="1"/>
</dbReference>
<organism evidence="12 13">
    <name type="scientific">Halobacillus litoralis</name>
    <dbReference type="NCBI Taxonomy" id="45668"/>
    <lineage>
        <taxon>Bacteria</taxon>
        <taxon>Bacillati</taxon>
        <taxon>Bacillota</taxon>
        <taxon>Bacilli</taxon>
        <taxon>Bacillales</taxon>
        <taxon>Bacillaceae</taxon>
        <taxon>Halobacillus</taxon>
    </lineage>
</organism>
<feature type="binding site" evidence="10">
    <location>
        <position position="87"/>
    </location>
    <ligand>
        <name>NAD(+)</name>
        <dbReference type="ChEBI" id="CHEBI:57540"/>
    </ligand>
</feature>
<evidence type="ECO:0000313" key="13">
    <source>
        <dbReference type="Proteomes" id="UP000460949"/>
    </source>
</evidence>
<evidence type="ECO:0000256" key="5">
    <source>
        <dbReference type="ARBA" id="ARBA00023027"/>
    </source>
</evidence>
<dbReference type="Pfam" id="PF03721">
    <property type="entry name" value="UDPG_MGDP_dh_N"/>
    <property type="match status" value="1"/>
</dbReference>
<feature type="binding site" evidence="9">
    <location>
        <begin position="151"/>
        <end position="154"/>
    </location>
    <ligand>
        <name>substrate</name>
    </ligand>
</feature>
<feature type="binding site" evidence="10">
    <location>
        <position position="36"/>
    </location>
    <ligand>
        <name>NAD(+)</name>
        <dbReference type="ChEBI" id="CHEBI:57540"/>
    </ligand>
</feature>
<dbReference type="InterPro" id="IPR028357">
    <property type="entry name" value="UDPglc_DH_bac"/>
</dbReference>
<name>A0A845DPF9_9BACI</name>
<evidence type="ECO:0000256" key="4">
    <source>
        <dbReference type="ARBA" id="ARBA00023002"/>
    </source>
</evidence>
<dbReference type="UniPathway" id="UPA00038">
    <property type="reaction ID" value="UER00491"/>
</dbReference>
<evidence type="ECO:0000256" key="8">
    <source>
        <dbReference type="PIRSR" id="PIRSR500134-1"/>
    </source>
</evidence>
<evidence type="ECO:0000256" key="2">
    <source>
        <dbReference type="ARBA" id="ARBA00006601"/>
    </source>
</evidence>